<evidence type="ECO:0000313" key="3">
    <source>
        <dbReference type="Proteomes" id="UP000048984"/>
    </source>
</evidence>
<proteinExistence type="predicted"/>
<dbReference type="RefSeq" id="WP_054358892.1">
    <property type="nucleotide sequence ID" value="NZ_JAPCYQ010000001.1"/>
</dbReference>
<keyword evidence="3" id="KW-1185">Reference proteome</keyword>
<dbReference type="AlphaFoldDB" id="A0A0N8GEX4"/>
<sequence length="131" mass="13212">MKLASVAAAAVVSIAMTASASAGWIDDYNATLNTPAARAKLVAQTCASTVPQDFVNCGYYKANGAPISDVRYAIVAGSIIVGGIAGGALHAHPGWIGQKHLHIFGWHPTAVQAIAVGAGTGYVVGRAATSH</sequence>
<accession>A0A0N8GEX4</accession>
<comment type="caution">
    <text evidence="2">The sequence shown here is derived from an EMBL/GenBank/DDBJ whole genome shotgun (WGS) entry which is preliminary data.</text>
</comment>
<dbReference type="EMBL" id="LJYW01000001">
    <property type="protein sequence ID" value="KPL52729.1"/>
    <property type="molecule type" value="Genomic_DNA"/>
</dbReference>
<reference evidence="2 3" key="2">
    <citation type="submission" date="2015-10" db="EMBL/GenBank/DDBJ databases">
        <title>Draft Genome Sequence of Prosthecomicrobium hirschii ATCC 27832.</title>
        <authorList>
            <person name="Daniel J."/>
            <person name="Givan S.A."/>
            <person name="Brun Y.V."/>
            <person name="Brown P.J."/>
        </authorList>
    </citation>
    <scope>NUCLEOTIDE SEQUENCE [LARGE SCALE GENOMIC DNA]</scope>
    <source>
        <strain evidence="2 3">16</strain>
    </source>
</reference>
<reference evidence="2 3" key="1">
    <citation type="submission" date="2015-09" db="EMBL/GenBank/DDBJ databases">
        <authorList>
            <consortium name="Swine Surveillance"/>
        </authorList>
    </citation>
    <scope>NUCLEOTIDE SEQUENCE [LARGE SCALE GENOMIC DNA]</scope>
    <source>
        <strain evidence="2 3">16</strain>
    </source>
</reference>
<dbReference type="STRING" id="665126.ABB55_11295"/>
<feature type="signal peptide" evidence="1">
    <location>
        <begin position="1"/>
        <end position="22"/>
    </location>
</feature>
<keyword evidence="1" id="KW-0732">Signal</keyword>
<protein>
    <submittedName>
        <fullName evidence="2">Uncharacterized protein</fullName>
    </submittedName>
</protein>
<name>A0A0N8GEX4_9HYPH</name>
<organism evidence="2 3">
    <name type="scientific">Prosthecodimorpha hirschii</name>
    <dbReference type="NCBI Taxonomy" id="665126"/>
    <lineage>
        <taxon>Bacteria</taxon>
        <taxon>Pseudomonadati</taxon>
        <taxon>Pseudomonadota</taxon>
        <taxon>Alphaproteobacteria</taxon>
        <taxon>Hyphomicrobiales</taxon>
        <taxon>Ancalomicrobiaceae</taxon>
        <taxon>Prosthecodimorpha</taxon>
    </lineage>
</organism>
<feature type="chain" id="PRO_5006025674" evidence="1">
    <location>
        <begin position="23"/>
        <end position="131"/>
    </location>
</feature>
<gene>
    <name evidence="2" type="ORF">ABB55_11295</name>
</gene>
<dbReference type="Proteomes" id="UP000048984">
    <property type="component" value="Unassembled WGS sequence"/>
</dbReference>
<evidence type="ECO:0000256" key="1">
    <source>
        <dbReference type="SAM" id="SignalP"/>
    </source>
</evidence>
<evidence type="ECO:0000313" key="2">
    <source>
        <dbReference type="EMBL" id="KPL52729.1"/>
    </source>
</evidence>